<dbReference type="InterPro" id="IPR000602">
    <property type="entry name" value="Glyco_hydro_38_N"/>
</dbReference>
<dbReference type="Pfam" id="PF09261">
    <property type="entry name" value="Alpha-mann_mid"/>
    <property type="match status" value="1"/>
</dbReference>
<dbReference type="FunFam" id="3.20.110.10:FF:000001">
    <property type="entry name" value="Alpha-mannosidase"/>
    <property type="match status" value="1"/>
</dbReference>
<keyword evidence="9" id="KW-0325">Glycoprotein</keyword>
<dbReference type="EMBL" id="NKXS01002165">
    <property type="protein sequence ID" value="PIN15023.1"/>
    <property type="molecule type" value="Genomic_DNA"/>
</dbReference>
<feature type="chain" id="PRO_5017851020" description="Alpha-mannosidase" evidence="11">
    <location>
        <begin position="26"/>
        <end position="1007"/>
    </location>
</feature>
<accession>A0A2G9HC34</accession>
<evidence type="ECO:0000256" key="8">
    <source>
        <dbReference type="ARBA" id="ARBA00023157"/>
    </source>
</evidence>
<evidence type="ECO:0000256" key="6">
    <source>
        <dbReference type="ARBA" id="ARBA00022801"/>
    </source>
</evidence>
<dbReference type="CDD" id="cd10810">
    <property type="entry name" value="GH38N_AMII_LAM_like"/>
    <property type="match status" value="1"/>
</dbReference>
<dbReference type="SUPFAM" id="SSF74650">
    <property type="entry name" value="Galactose mutarotase-like"/>
    <property type="match status" value="1"/>
</dbReference>
<dbReference type="Pfam" id="PF17677">
    <property type="entry name" value="Glyco_hydro38C2"/>
    <property type="match status" value="1"/>
</dbReference>
<evidence type="ECO:0000313" key="14">
    <source>
        <dbReference type="Proteomes" id="UP000231279"/>
    </source>
</evidence>
<keyword evidence="4 11" id="KW-0479">Metal-binding</keyword>
<dbReference type="PANTHER" id="PTHR11607">
    <property type="entry name" value="ALPHA-MANNOSIDASE"/>
    <property type="match status" value="1"/>
</dbReference>
<dbReference type="GO" id="GO:0046872">
    <property type="term" value="F:metal ion binding"/>
    <property type="evidence" value="ECO:0007669"/>
    <property type="project" value="UniProtKB-KW"/>
</dbReference>
<dbReference type="InterPro" id="IPR050843">
    <property type="entry name" value="Glycosyl_Hydrlase_38"/>
</dbReference>
<dbReference type="InterPro" id="IPR013780">
    <property type="entry name" value="Glyco_hydro_b"/>
</dbReference>
<dbReference type="FunFam" id="1.20.1270.50:FF:000003">
    <property type="entry name" value="Alpha-mannosidase"/>
    <property type="match status" value="1"/>
</dbReference>
<keyword evidence="7 11" id="KW-0862">Zinc</keyword>
<keyword evidence="14" id="KW-1185">Reference proteome</keyword>
<dbReference type="InterPro" id="IPR027291">
    <property type="entry name" value="Glyco_hydro_38_N_sf"/>
</dbReference>
<evidence type="ECO:0000256" key="3">
    <source>
        <dbReference type="ARBA" id="ARBA00012752"/>
    </source>
</evidence>
<evidence type="ECO:0000256" key="11">
    <source>
        <dbReference type="RuleBase" id="RU361199"/>
    </source>
</evidence>
<dbReference type="FunFam" id="2.60.40.1180:FF:000030">
    <property type="entry name" value="Alpha-mannosidase"/>
    <property type="match status" value="1"/>
</dbReference>
<evidence type="ECO:0000256" key="4">
    <source>
        <dbReference type="ARBA" id="ARBA00022723"/>
    </source>
</evidence>
<dbReference type="Pfam" id="PF21260">
    <property type="entry name" value="Laman-like_dom"/>
    <property type="match status" value="1"/>
</dbReference>
<dbReference type="InterPro" id="IPR011682">
    <property type="entry name" value="Glyco_hydro_38_C"/>
</dbReference>
<dbReference type="PANTHER" id="PTHR11607:SF61">
    <property type="entry name" value="ALPHA-MANNOSIDASE"/>
    <property type="match status" value="1"/>
</dbReference>
<keyword evidence="8" id="KW-1015">Disulfide bond</keyword>
<dbReference type="Gene3D" id="2.70.98.30">
    <property type="entry name" value="Golgi alpha-mannosidase II, domain 4"/>
    <property type="match status" value="1"/>
</dbReference>
<dbReference type="InterPro" id="IPR028995">
    <property type="entry name" value="Glyco_hydro_57/38_cen_sf"/>
</dbReference>
<dbReference type="FunFam" id="2.60.40.1360:FF:000001">
    <property type="entry name" value="Alpha-mannosidase"/>
    <property type="match status" value="1"/>
</dbReference>
<dbReference type="AlphaFoldDB" id="A0A2G9HC34"/>
<comment type="caution">
    <text evidence="13">The sequence shown here is derived from an EMBL/GenBank/DDBJ whole genome shotgun (WGS) entry which is preliminary data.</text>
</comment>
<organism evidence="13 14">
    <name type="scientific">Handroanthus impetiginosus</name>
    <dbReference type="NCBI Taxonomy" id="429701"/>
    <lineage>
        <taxon>Eukaryota</taxon>
        <taxon>Viridiplantae</taxon>
        <taxon>Streptophyta</taxon>
        <taxon>Embryophyta</taxon>
        <taxon>Tracheophyta</taxon>
        <taxon>Spermatophyta</taxon>
        <taxon>Magnoliopsida</taxon>
        <taxon>eudicotyledons</taxon>
        <taxon>Gunneridae</taxon>
        <taxon>Pentapetalae</taxon>
        <taxon>asterids</taxon>
        <taxon>lamiids</taxon>
        <taxon>Lamiales</taxon>
        <taxon>Bignoniaceae</taxon>
        <taxon>Crescentiina</taxon>
        <taxon>Tabebuia alliance</taxon>
        <taxon>Handroanthus</taxon>
    </lineage>
</organism>
<evidence type="ECO:0000313" key="13">
    <source>
        <dbReference type="EMBL" id="PIN15023.1"/>
    </source>
</evidence>
<evidence type="ECO:0000256" key="10">
    <source>
        <dbReference type="ARBA" id="ARBA00023295"/>
    </source>
</evidence>
<evidence type="ECO:0000256" key="7">
    <source>
        <dbReference type="ARBA" id="ARBA00022833"/>
    </source>
</evidence>
<keyword evidence="5 11" id="KW-0732">Signal</keyword>
<dbReference type="InterPro" id="IPR015341">
    <property type="entry name" value="Glyco_hydro_38_cen"/>
</dbReference>
<evidence type="ECO:0000256" key="9">
    <source>
        <dbReference type="ARBA" id="ARBA00023180"/>
    </source>
</evidence>
<dbReference type="FunFam" id="2.70.98.30:FF:000004">
    <property type="entry name" value="Alpha-mannosidase"/>
    <property type="match status" value="1"/>
</dbReference>
<dbReference type="Gene3D" id="2.60.40.1360">
    <property type="match status" value="1"/>
</dbReference>
<gene>
    <name evidence="13" type="ORF">CDL12_12329</name>
</gene>
<dbReference type="EC" id="3.2.1.-" evidence="11"/>
<dbReference type="Gene3D" id="1.20.1270.50">
    <property type="entry name" value="Glycoside hydrolase family 38, central domain"/>
    <property type="match status" value="2"/>
</dbReference>
<dbReference type="GO" id="GO:0006013">
    <property type="term" value="P:mannose metabolic process"/>
    <property type="evidence" value="ECO:0007669"/>
    <property type="project" value="InterPro"/>
</dbReference>
<dbReference type="Gene3D" id="3.20.110.10">
    <property type="entry name" value="Glycoside hydrolase 38, N terminal domain"/>
    <property type="match status" value="1"/>
</dbReference>
<dbReference type="Pfam" id="PF01074">
    <property type="entry name" value="Glyco_hydro_38N"/>
    <property type="match status" value="1"/>
</dbReference>
<dbReference type="GO" id="GO:0004559">
    <property type="term" value="F:alpha-mannosidase activity"/>
    <property type="evidence" value="ECO:0007669"/>
    <property type="project" value="UniProtKB-EC"/>
</dbReference>
<dbReference type="Proteomes" id="UP000231279">
    <property type="component" value="Unassembled WGS sequence"/>
</dbReference>
<comment type="catalytic activity">
    <reaction evidence="1">
        <text>Hydrolysis of terminal, non-reducing alpha-D-mannose residues in alpha-D-mannosides.</text>
        <dbReference type="EC" id="3.2.1.24"/>
    </reaction>
</comment>
<sequence>MGSLGLTISALLCVVSVFCSNGVEGYIKYNTGSGIVDGKLNVHLVAHSHDDVGWLKTVDQYYVGSNNSIQGACVENVLDSVVMSLRRDPNRKFIFAEMAFFNRWWNEQSVEIQDEVRKLVDAGQLEFVNGGWCMHDEATTHYIDMIDQTTFGHQLLKSQFNKTPRAGWQIDPFGHSAVQAYLLGVEVGFDSLHFARIDYQDRAKRKGDKSLEVIWQGSRTFGPSSRIFTNAFPVHYSPPNGFHFEVKDENFEPVQDNPLLFDYNVEKRVNDFIAAAMVQANVTKGNHIMWTMGEDFQYQYAESWFKQMDKLIHYVNKDGRVNALYSTPSIYTDAKLASNESWPLKVDDYFPYADGPNAYWTGFFTSRPAFKRYIRFLSGYYLAARQLEFLAGRRSTSANTDGLGDALGIAQHHDAITGTAKQHTTNDYMKRLAIGASKAEAVVDSALSCLVGSKLNGKCAASTVTFSQCQLLNISFCPSTEQDIPQGKSLVVVAYNPLGWNRTDIIRIPVNYHNLVVKDSMGKIIESQYVEVDNVTSKLRKFYVEAYLGTSDKYAAKYWLVFPASVPPLGWNTYFISETSQKGNRARGFVSTMDLKKETIKVGPGNLKLSFSSSSGQLKRMFNSKTGIDLPVQQSYLWYGSSEGDTDPQKSGAYIFRPNGSPASVVSRSVPLKIIRGPLVDEVHQQFSSWISQVIRVYKDKDHAEFEFTVGPIPVDDSIGKEVITRLTANMVTDKVFYTDSNARDFLKRVRDYRADWPLKVTQPVAGNYYPINLGIFVEDKKSEFSVLVDRAIGGASINDGEIELMLHRRTIYDDSRGVDEPLDESVCVKNTCEGLTVRGNYYISADKLGSGARWRRTTSQEIYSPLLLAFSHEDSEKWKSSYLTKATTMESNYSLPNNVALITLQELVDGSVLVRLAHLYEAGEDPDYSKIAKVELKKIFAGKTIKTFKETSLSANQDKSEIKQTTWKVKGETQNEAAPIRGGPVDAASLIVELGPMEIRTFVLRF</sequence>
<dbReference type="SMART" id="SM00872">
    <property type="entry name" value="Alpha-mann_mid"/>
    <property type="match status" value="1"/>
</dbReference>
<dbReference type="Gene3D" id="2.60.40.1180">
    <property type="entry name" value="Golgi alpha-mannosidase II"/>
    <property type="match status" value="1"/>
</dbReference>
<dbReference type="InterPro" id="IPR011013">
    <property type="entry name" value="Gal_mutarotase_sf_dom"/>
</dbReference>
<dbReference type="InterPro" id="IPR048534">
    <property type="entry name" value="Man2a1-like_dom"/>
</dbReference>
<proteinExistence type="inferred from homology"/>
<dbReference type="FunFam" id="1.20.1270.50:FF:000002">
    <property type="entry name" value="Alpha-mannosidase"/>
    <property type="match status" value="1"/>
</dbReference>
<feature type="domain" description="Glycoside hydrolase family 38 central" evidence="12">
    <location>
        <begin position="358"/>
        <end position="432"/>
    </location>
</feature>
<dbReference type="OrthoDB" id="2016903at2759"/>
<reference evidence="14" key="1">
    <citation type="journal article" date="2018" name="Gigascience">
        <title>Genome assembly of the Pink Ipe (Handroanthus impetiginosus, Bignoniaceae), a highly valued, ecologically keystone Neotropical timber forest tree.</title>
        <authorList>
            <person name="Silva-Junior O.B."/>
            <person name="Grattapaglia D."/>
            <person name="Novaes E."/>
            <person name="Collevatti R.G."/>
        </authorList>
    </citation>
    <scope>NUCLEOTIDE SEQUENCE [LARGE SCALE GENOMIC DNA]</scope>
    <source>
        <strain evidence="14">cv. UFG-1</strain>
    </source>
</reference>
<dbReference type="InterPro" id="IPR037094">
    <property type="entry name" value="Glyco_hydro_38_cen_sf"/>
</dbReference>
<keyword evidence="10 11" id="KW-0326">Glycosidase</keyword>
<comment type="similarity">
    <text evidence="2 11">Belongs to the glycosyl hydrolase 38 family.</text>
</comment>
<comment type="cofactor">
    <cofactor evidence="11">
        <name>Zn(2+)</name>
        <dbReference type="ChEBI" id="CHEBI:29105"/>
    </cofactor>
    <text evidence="11">Binds 1 zinc ion per subunit.</text>
</comment>
<feature type="signal peptide" evidence="11">
    <location>
        <begin position="1"/>
        <end position="25"/>
    </location>
</feature>
<evidence type="ECO:0000256" key="2">
    <source>
        <dbReference type="ARBA" id="ARBA00009792"/>
    </source>
</evidence>
<dbReference type="STRING" id="429701.A0A2G9HC34"/>
<dbReference type="Pfam" id="PF07748">
    <property type="entry name" value="Glyco_hydro_38C"/>
    <property type="match status" value="1"/>
</dbReference>
<dbReference type="GO" id="GO:0030246">
    <property type="term" value="F:carbohydrate binding"/>
    <property type="evidence" value="ECO:0007669"/>
    <property type="project" value="InterPro"/>
</dbReference>
<dbReference type="SUPFAM" id="SSF88688">
    <property type="entry name" value="Families 57/38 glycoside transferase middle domain"/>
    <property type="match status" value="1"/>
</dbReference>
<protein>
    <recommendedName>
        <fullName evidence="3 11">Alpha-mannosidase</fullName>
        <ecNumber evidence="11">3.2.1.-</ecNumber>
    </recommendedName>
</protein>
<evidence type="ECO:0000256" key="1">
    <source>
        <dbReference type="ARBA" id="ARBA00000365"/>
    </source>
</evidence>
<dbReference type="InterPro" id="IPR041147">
    <property type="entry name" value="GH38_C"/>
</dbReference>
<name>A0A2G9HC34_9LAMI</name>
<dbReference type="SUPFAM" id="SSF88713">
    <property type="entry name" value="Glycoside hydrolase/deacetylase"/>
    <property type="match status" value="1"/>
</dbReference>
<dbReference type="InterPro" id="IPR011330">
    <property type="entry name" value="Glyco_hydro/deAcase_b/a-brl"/>
</dbReference>
<evidence type="ECO:0000256" key="5">
    <source>
        <dbReference type="ARBA" id="ARBA00022729"/>
    </source>
</evidence>
<evidence type="ECO:0000259" key="12">
    <source>
        <dbReference type="SMART" id="SM00872"/>
    </source>
</evidence>
<keyword evidence="6 11" id="KW-0378">Hydrolase</keyword>